<feature type="compositionally biased region" description="Gly residues" evidence="3">
    <location>
        <begin position="98"/>
        <end position="108"/>
    </location>
</feature>
<dbReference type="SUPFAM" id="SSF143120">
    <property type="entry name" value="YefM-like"/>
    <property type="match status" value="1"/>
</dbReference>
<evidence type="ECO:0000313" key="5">
    <source>
        <dbReference type="Proteomes" id="UP000669060"/>
    </source>
</evidence>
<dbReference type="RefSeq" id="WP_208312878.1">
    <property type="nucleotide sequence ID" value="NZ_JAELYA010000002.1"/>
</dbReference>
<dbReference type="InterPro" id="IPR006442">
    <property type="entry name" value="Antitoxin_Phd/YefM"/>
</dbReference>
<sequence>MRVVNFTDARNNLKKVIDDVVDDSDFTVISRRDAPDAVLLSLDSFNSLMETVHLLKSPANTAHLARSLEQMERGKTVVRELMEDEQEKPAAASRRPGPGKGSGDKAGN</sequence>
<comment type="similarity">
    <text evidence="1 2">Belongs to the phD/YefM antitoxin family.</text>
</comment>
<dbReference type="Gene3D" id="6.10.250.330">
    <property type="match status" value="1"/>
</dbReference>
<protein>
    <recommendedName>
        <fullName evidence="2">Antitoxin</fullName>
    </recommendedName>
</protein>
<dbReference type="InterPro" id="IPR051405">
    <property type="entry name" value="phD/YefM_antitoxin"/>
</dbReference>
<dbReference type="PANTHER" id="PTHR33713:SF6">
    <property type="entry name" value="ANTITOXIN YEFM"/>
    <property type="match status" value="1"/>
</dbReference>
<proteinExistence type="inferred from homology"/>
<comment type="function">
    <text evidence="2">Antitoxin component of a type II toxin-antitoxin (TA) system.</text>
</comment>
<dbReference type="InterPro" id="IPR036165">
    <property type="entry name" value="YefM-like_sf"/>
</dbReference>
<dbReference type="Gene3D" id="3.40.1620.10">
    <property type="entry name" value="YefM-like domain"/>
    <property type="match status" value="1"/>
</dbReference>
<dbReference type="EMBL" id="JAELYA010000002">
    <property type="protein sequence ID" value="MBO3275034.1"/>
    <property type="molecule type" value="Genomic_DNA"/>
</dbReference>
<accession>A0ABS3TMZ8</accession>
<dbReference type="Proteomes" id="UP000669060">
    <property type="component" value="Unassembled WGS sequence"/>
</dbReference>
<gene>
    <name evidence="4" type="ORF">JFY56_07355</name>
</gene>
<comment type="caution">
    <text evidence="4">The sequence shown here is derived from an EMBL/GenBank/DDBJ whole genome shotgun (WGS) entry which is preliminary data.</text>
</comment>
<dbReference type="PANTHER" id="PTHR33713">
    <property type="entry name" value="ANTITOXIN YAFN-RELATED"/>
    <property type="match status" value="1"/>
</dbReference>
<evidence type="ECO:0000256" key="2">
    <source>
        <dbReference type="RuleBase" id="RU362080"/>
    </source>
</evidence>
<name>A0ABS3TMZ8_9PSED</name>
<keyword evidence="5" id="KW-1185">Reference proteome</keyword>
<evidence type="ECO:0000256" key="1">
    <source>
        <dbReference type="ARBA" id="ARBA00009981"/>
    </source>
</evidence>
<reference evidence="4 5" key="1">
    <citation type="submission" date="2020-12" db="EMBL/GenBank/DDBJ databases">
        <title>Pseudomonas schmalbachii sp. nov. isolated from millipede gut.</title>
        <authorList>
            <person name="Shelomi M."/>
        </authorList>
    </citation>
    <scope>NUCLEOTIDE SEQUENCE [LARGE SCALE GENOMIC DNA]</scope>
    <source>
        <strain evidence="4 5">Milli4</strain>
    </source>
</reference>
<evidence type="ECO:0000313" key="4">
    <source>
        <dbReference type="EMBL" id="MBO3275034.1"/>
    </source>
</evidence>
<feature type="region of interest" description="Disordered" evidence="3">
    <location>
        <begin position="79"/>
        <end position="108"/>
    </location>
</feature>
<organism evidence="4 5">
    <name type="scientific">Pseudomonas schmalbachii</name>
    <dbReference type="NCBI Taxonomy" id="2816993"/>
    <lineage>
        <taxon>Bacteria</taxon>
        <taxon>Pseudomonadati</taxon>
        <taxon>Pseudomonadota</taxon>
        <taxon>Gammaproteobacteria</taxon>
        <taxon>Pseudomonadales</taxon>
        <taxon>Pseudomonadaceae</taxon>
        <taxon>Pseudomonas</taxon>
    </lineage>
</organism>
<dbReference type="Pfam" id="PF02604">
    <property type="entry name" value="PhdYeFM_antitox"/>
    <property type="match status" value="1"/>
</dbReference>
<evidence type="ECO:0000256" key="3">
    <source>
        <dbReference type="SAM" id="MobiDB-lite"/>
    </source>
</evidence>
<dbReference type="NCBIfam" id="TIGR01552">
    <property type="entry name" value="phd_fam"/>
    <property type="match status" value="1"/>
</dbReference>